<sequence length="288" mass="29678">MAASLTGKKLAFVGGGNMAAAIIGGLIKQGVDTQNICVSEPWAVTCNKLSETGVKTTLSNTKATIGADVVIIAVKPQVAKAVCEELGKTWTGAPVLPVVVSNAAGITLDTTKQWLTTGDGKVPHVVRAMPNTPALLGEGASGIYAGSEVAPAERTTVTILLRSVGKTVEWVAKEELLDVVTGISGSGPAYFFGLVEHLVASAVALVVSQEQATRLVAQTCLGAGKMLVESLTSPAQLRINVTSLNGTTDAALRSFQTAGFQDIVDMAVRAAVSRAAELSDNARYGMEL</sequence>
<feature type="binding site" evidence="8">
    <location>
        <begin position="73"/>
        <end position="76"/>
    </location>
    <ligand>
        <name>NADP(+)</name>
        <dbReference type="ChEBI" id="CHEBI:58349"/>
    </ligand>
</feature>
<dbReference type="Pfam" id="PF14748">
    <property type="entry name" value="P5CR_dimer"/>
    <property type="match status" value="1"/>
</dbReference>
<evidence type="ECO:0000256" key="8">
    <source>
        <dbReference type="PIRSR" id="PIRSR000193-1"/>
    </source>
</evidence>
<dbReference type="PANTHER" id="PTHR11645:SF0">
    <property type="entry name" value="PYRROLINE-5-CARBOXYLATE REDUCTASE 3"/>
    <property type="match status" value="1"/>
</dbReference>
<protein>
    <recommendedName>
        <fullName evidence="9">Pyrroline-5-carboxylate reductase</fullName>
        <ecNumber evidence="9">1.5.1.2</ecNumber>
    </recommendedName>
</protein>
<evidence type="ECO:0000256" key="5">
    <source>
        <dbReference type="ARBA" id="ARBA00022650"/>
    </source>
</evidence>
<evidence type="ECO:0000313" key="12">
    <source>
        <dbReference type="EMBL" id="KAK2592761.1"/>
    </source>
</evidence>
<dbReference type="InterPro" id="IPR000304">
    <property type="entry name" value="Pyrroline-COOH_reductase"/>
</dbReference>
<dbReference type="FunFam" id="1.10.3730.10:FF:000001">
    <property type="entry name" value="Pyrroline-5-carboxylate reductase"/>
    <property type="match status" value="1"/>
</dbReference>
<dbReference type="EC" id="1.5.1.2" evidence="9"/>
<dbReference type="GO" id="GO:0004735">
    <property type="term" value="F:pyrroline-5-carboxylate reductase activity"/>
    <property type="evidence" value="ECO:0007669"/>
    <property type="project" value="UniProtKB-EC"/>
</dbReference>
<comment type="pathway">
    <text evidence="1 9">Amino-acid biosynthesis; L-proline biosynthesis; L-proline from L-glutamate 5-semialdehyde: step 1/1.</text>
</comment>
<gene>
    <name evidence="12" type="ORF">QQS21_009533</name>
</gene>
<evidence type="ECO:0000256" key="9">
    <source>
        <dbReference type="RuleBase" id="RU003903"/>
    </source>
</evidence>
<dbReference type="PANTHER" id="PTHR11645">
    <property type="entry name" value="PYRROLINE-5-CARBOXYLATE REDUCTASE"/>
    <property type="match status" value="1"/>
</dbReference>
<feature type="binding site" evidence="8">
    <location>
        <position position="60"/>
    </location>
    <ligand>
        <name>NADPH</name>
        <dbReference type="ChEBI" id="CHEBI:57783"/>
    </ligand>
</feature>
<organism evidence="12 13">
    <name type="scientific">Conoideocrella luteorostrata</name>
    <dbReference type="NCBI Taxonomy" id="1105319"/>
    <lineage>
        <taxon>Eukaryota</taxon>
        <taxon>Fungi</taxon>
        <taxon>Dikarya</taxon>
        <taxon>Ascomycota</taxon>
        <taxon>Pezizomycotina</taxon>
        <taxon>Sordariomycetes</taxon>
        <taxon>Hypocreomycetidae</taxon>
        <taxon>Hypocreales</taxon>
        <taxon>Clavicipitaceae</taxon>
        <taxon>Conoideocrella</taxon>
    </lineage>
</organism>
<dbReference type="AlphaFoldDB" id="A0AAJ0CL58"/>
<dbReference type="SUPFAM" id="SSF48179">
    <property type="entry name" value="6-phosphogluconate dehydrogenase C-terminal domain-like"/>
    <property type="match status" value="1"/>
</dbReference>
<dbReference type="InterPro" id="IPR053790">
    <property type="entry name" value="P5CR-like_CS"/>
</dbReference>
<dbReference type="InterPro" id="IPR036291">
    <property type="entry name" value="NAD(P)-bd_dom_sf"/>
</dbReference>
<evidence type="ECO:0000256" key="3">
    <source>
        <dbReference type="ARBA" id="ARBA00022490"/>
    </source>
</evidence>
<evidence type="ECO:0000259" key="10">
    <source>
        <dbReference type="Pfam" id="PF03807"/>
    </source>
</evidence>
<reference evidence="12" key="1">
    <citation type="submission" date="2023-06" db="EMBL/GenBank/DDBJ databases">
        <title>Conoideocrella luteorostrata (Hypocreales: Clavicipitaceae), a potential biocontrol fungus for elongate hemlock scale in United States Christmas tree production areas.</title>
        <authorList>
            <person name="Barrett H."/>
            <person name="Lovett B."/>
            <person name="Macias A.M."/>
            <person name="Stajich J.E."/>
            <person name="Kasson M.T."/>
        </authorList>
    </citation>
    <scope>NUCLEOTIDE SEQUENCE</scope>
    <source>
        <strain evidence="12">ARSEF 14590</strain>
    </source>
</reference>
<dbReference type="Gene3D" id="1.10.3730.10">
    <property type="entry name" value="ProC C-terminal domain-like"/>
    <property type="match status" value="1"/>
</dbReference>
<feature type="domain" description="Pyrroline-5-carboxylate reductase catalytic N-terminal" evidence="10">
    <location>
        <begin position="9"/>
        <end position="95"/>
    </location>
</feature>
<comment type="catalytic activity">
    <reaction evidence="9">
        <text>L-proline + NADP(+) = (S)-1-pyrroline-5-carboxylate + NADPH + 2 H(+)</text>
        <dbReference type="Rhea" id="RHEA:14109"/>
        <dbReference type="ChEBI" id="CHEBI:15378"/>
        <dbReference type="ChEBI" id="CHEBI:17388"/>
        <dbReference type="ChEBI" id="CHEBI:57783"/>
        <dbReference type="ChEBI" id="CHEBI:58349"/>
        <dbReference type="ChEBI" id="CHEBI:60039"/>
        <dbReference type="EC" id="1.5.1.2"/>
    </reaction>
</comment>
<keyword evidence="7 9" id="KW-0560">Oxidoreductase</keyword>
<keyword evidence="3" id="KW-0963">Cytoplasm</keyword>
<dbReference type="EMBL" id="JASWJB010000247">
    <property type="protein sequence ID" value="KAK2592761.1"/>
    <property type="molecule type" value="Genomic_DNA"/>
</dbReference>
<keyword evidence="4 9" id="KW-0028">Amino-acid biosynthesis</keyword>
<evidence type="ECO:0000259" key="11">
    <source>
        <dbReference type="Pfam" id="PF14748"/>
    </source>
</evidence>
<dbReference type="PROSITE" id="PS00521">
    <property type="entry name" value="P5CR"/>
    <property type="match status" value="1"/>
</dbReference>
<name>A0AAJ0CL58_9HYPO</name>
<evidence type="ECO:0000256" key="6">
    <source>
        <dbReference type="ARBA" id="ARBA00022857"/>
    </source>
</evidence>
<dbReference type="Pfam" id="PF03807">
    <property type="entry name" value="F420_oxidored"/>
    <property type="match status" value="1"/>
</dbReference>
<dbReference type="PIRSF" id="PIRSF000193">
    <property type="entry name" value="Pyrrol-5-carb_rd"/>
    <property type="match status" value="1"/>
</dbReference>
<evidence type="ECO:0000256" key="7">
    <source>
        <dbReference type="ARBA" id="ARBA00023002"/>
    </source>
</evidence>
<dbReference type="InterPro" id="IPR029036">
    <property type="entry name" value="P5CR_dimer"/>
</dbReference>
<keyword evidence="13" id="KW-1185">Reference proteome</keyword>
<keyword evidence="5 9" id="KW-0641">Proline biosynthesis</keyword>
<dbReference type="Proteomes" id="UP001251528">
    <property type="component" value="Unassembled WGS sequence"/>
</dbReference>
<dbReference type="InterPro" id="IPR008927">
    <property type="entry name" value="6-PGluconate_DH-like_C_sf"/>
</dbReference>
<evidence type="ECO:0000256" key="1">
    <source>
        <dbReference type="ARBA" id="ARBA00005205"/>
    </source>
</evidence>
<dbReference type="GO" id="GO:0055129">
    <property type="term" value="P:L-proline biosynthetic process"/>
    <property type="evidence" value="ECO:0007669"/>
    <property type="project" value="TreeGrafter"/>
</dbReference>
<keyword evidence="6 8" id="KW-0521">NADP</keyword>
<dbReference type="SUPFAM" id="SSF51735">
    <property type="entry name" value="NAD(P)-binding Rossmann-fold domains"/>
    <property type="match status" value="1"/>
</dbReference>
<dbReference type="Gene3D" id="3.40.50.720">
    <property type="entry name" value="NAD(P)-binding Rossmann-like Domain"/>
    <property type="match status" value="1"/>
</dbReference>
<evidence type="ECO:0000256" key="4">
    <source>
        <dbReference type="ARBA" id="ARBA00022605"/>
    </source>
</evidence>
<dbReference type="FunFam" id="3.40.50.720:FF:000105">
    <property type="entry name" value="Pyrroline-5-carboxylate reductase"/>
    <property type="match status" value="1"/>
</dbReference>
<evidence type="ECO:0000313" key="13">
    <source>
        <dbReference type="Proteomes" id="UP001251528"/>
    </source>
</evidence>
<evidence type="ECO:0000256" key="2">
    <source>
        <dbReference type="ARBA" id="ARBA00005525"/>
    </source>
</evidence>
<feature type="domain" description="Pyrroline-5-carboxylate reductase dimerisation" evidence="11">
    <location>
        <begin position="174"/>
        <end position="278"/>
    </location>
</feature>
<dbReference type="NCBIfam" id="TIGR00112">
    <property type="entry name" value="proC"/>
    <property type="match status" value="1"/>
</dbReference>
<comment type="caution">
    <text evidence="12">The sequence shown here is derived from an EMBL/GenBank/DDBJ whole genome shotgun (WGS) entry which is preliminary data.</text>
</comment>
<comment type="similarity">
    <text evidence="2 9">Belongs to the pyrroline-5-carboxylate reductase family.</text>
</comment>
<accession>A0AAJ0CL58</accession>
<dbReference type="InterPro" id="IPR028939">
    <property type="entry name" value="P5C_Rdtase_cat_N"/>
</dbReference>
<dbReference type="HAMAP" id="MF_01925">
    <property type="entry name" value="P5C_reductase"/>
    <property type="match status" value="1"/>
</dbReference>
<proteinExistence type="inferred from homology"/>